<keyword evidence="1" id="KW-0812">Transmembrane</keyword>
<keyword evidence="1" id="KW-0472">Membrane</keyword>
<protein>
    <submittedName>
        <fullName evidence="2">Uncharacterized protein</fullName>
    </submittedName>
</protein>
<feature type="transmembrane region" description="Helical" evidence="1">
    <location>
        <begin position="12"/>
        <end position="31"/>
    </location>
</feature>
<evidence type="ECO:0000313" key="2">
    <source>
        <dbReference type="EMBL" id="KKL61007.1"/>
    </source>
</evidence>
<accession>A0A0F9GCV0</accession>
<gene>
    <name evidence="2" type="ORF">LCGC14_2199600</name>
</gene>
<keyword evidence="1" id="KW-1133">Transmembrane helix</keyword>
<comment type="caution">
    <text evidence="2">The sequence shown here is derived from an EMBL/GenBank/DDBJ whole genome shotgun (WGS) entry which is preliminary data.</text>
</comment>
<organism evidence="2">
    <name type="scientific">marine sediment metagenome</name>
    <dbReference type="NCBI Taxonomy" id="412755"/>
    <lineage>
        <taxon>unclassified sequences</taxon>
        <taxon>metagenomes</taxon>
        <taxon>ecological metagenomes</taxon>
    </lineage>
</organism>
<proteinExistence type="predicted"/>
<name>A0A0F9GCV0_9ZZZZ</name>
<sequence>MKTISKQSEERKLTFILTCINGLFLGLNDYVKVGICEKVKFGVMSGEANNQTKEAIRRFKSIGKPKEKLDYIS</sequence>
<evidence type="ECO:0000256" key="1">
    <source>
        <dbReference type="SAM" id="Phobius"/>
    </source>
</evidence>
<dbReference type="AlphaFoldDB" id="A0A0F9GCV0"/>
<dbReference type="EMBL" id="LAZR01028953">
    <property type="protein sequence ID" value="KKL61007.1"/>
    <property type="molecule type" value="Genomic_DNA"/>
</dbReference>
<reference evidence="2" key="1">
    <citation type="journal article" date="2015" name="Nature">
        <title>Complex archaea that bridge the gap between prokaryotes and eukaryotes.</title>
        <authorList>
            <person name="Spang A."/>
            <person name="Saw J.H."/>
            <person name="Jorgensen S.L."/>
            <person name="Zaremba-Niedzwiedzka K."/>
            <person name="Martijn J."/>
            <person name="Lind A.E."/>
            <person name="van Eijk R."/>
            <person name="Schleper C."/>
            <person name="Guy L."/>
            <person name="Ettema T.J."/>
        </authorList>
    </citation>
    <scope>NUCLEOTIDE SEQUENCE</scope>
</reference>